<keyword evidence="1" id="KW-0472">Membrane</keyword>
<accession>F0WGK5</accession>
<evidence type="ECO:0000313" key="2">
    <source>
        <dbReference type="EMBL" id="CCA20369.1"/>
    </source>
</evidence>
<protein>
    <submittedName>
        <fullName evidence="2">Uncharacterized protein AlNc14C92G5733</fullName>
    </submittedName>
</protein>
<proteinExistence type="predicted"/>
<reference evidence="2" key="1">
    <citation type="journal article" date="2011" name="PLoS Biol.">
        <title>Gene gain and loss during evolution of obligate parasitism in the white rust pathogen of Arabidopsis thaliana.</title>
        <authorList>
            <person name="Kemen E."/>
            <person name="Gardiner A."/>
            <person name="Schultz-Larsen T."/>
            <person name="Kemen A.C."/>
            <person name="Balmuth A.L."/>
            <person name="Robert-Seilaniantz A."/>
            <person name="Bailey K."/>
            <person name="Holub E."/>
            <person name="Studholme D.J."/>
            <person name="Maclean D."/>
            <person name="Jones J.D."/>
        </authorList>
    </citation>
    <scope>NUCLEOTIDE SEQUENCE</scope>
</reference>
<dbReference type="HOGENOM" id="CLU_050322_2_0_1"/>
<evidence type="ECO:0000256" key="1">
    <source>
        <dbReference type="SAM" id="Phobius"/>
    </source>
</evidence>
<organism evidence="2">
    <name type="scientific">Albugo laibachii Nc14</name>
    <dbReference type="NCBI Taxonomy" id="890382"/>
    <lineage>
        <taxon>Eukaryota</taxon>
        <taxon>Sar</taxon>
        <taxon>Stramenopiles</taxon>
        <taxon>Oomycota</taxon>
        <taxon>Peronosporomycetes</taxon>
        <taxon>Albuginales</taxon>
        <taxon>Albuginaceae</taxon>
        <taxon>Albugo</taxon>
    </lineage>
</organism>
<sequence length="281" mass="31837">MEDKASPSKTTPPSNRSTGATCMYYGLEIGAACRKPRTCFDCLNAVAERELEGCVLTSNGICKSIAAYIPQLDYRRIRDRTYPSVTYFPSVNSTYCVANDPACVECAVANKTSKFTYCVGSAGCVCVQHCQDPDWESSIGDLCVVDGDQLFPAKSQNNNYHFFILLFMVIQTVLLLVLFYRRMSCFRRYRRRAQAEGPYNNVNAISSPSNRLQLVGWRQLQQNLIQKEKKERQRSKSGKQTCPSTYITTLTTNEIRGMEVEEPIDVTEYHIQSDRNHTISF</sequence>
<name>F0WGK5_9STRA</name>
<reference evidence="2" key="2">
    <citation type="submission" date="2011-02" db="EMBL/GenBank/DDBJ databases">
        <authorList>
            <person name="MacLean D."/>
        </authorList>
    </citation>
    <scope>NUCLEOTIDE SEQUENCE</scope>
</reference>
<keyword evidence="1" id="KW-0812">Transmembrane</keyword>
<feature type="transmembrane region" description="Helical" evidence="1">
    <location>
        <begin position="160"/>
        <end position="180"/>
    </location>
</feature>
<keyword evidence="1" id="KW-1133">Transmembrane helix</keyword>
<gene>
    <name evidence="2" type="primary">AlNc14C92G5733</name>
    <name evidence="2" type="ORF">ALNC14_065120</name>
</gene>
<dbReference type="AlphaFoldDB" id="F0WGK5"/>
<dbReference type="EMBL" id="FR824137">
    <property type="protein sequence ID" value="CCA20369.1"/>
    <property type="molecule type" value="Genomic_DNA"/>
</dbReference>